<dbReference type="AlphaFoldDB" id="A0A6L3V8A2"/>
<comment type="caution">
    <text evidence="1">The sequence shown here is derived from an EMBL/GenBank/DDBJ whole genome shotgun (WGS) entry which is preliminary data.</text>
</comment>
<dbReference type="Proteomes" id="UP000481030">
    <property type="component" value="Unassembled WGS sequence"/>
</dbReference>
<gene>
    <name evidence="1" type="ORF">F7731_16430</name>
</gene>
<evidence type="ECO:0000313" key="1">
    <source>
        <dbReference type="EMBL" id="KAB2333124.1"/>
    </source>
</evidence>
<dbReference type="EMBL" id="WBOS01000008">
    <property type="protein sequence ID" value="KAB2333124.1"/>
    <property type="molecule type" value="Genomic_DNA"/>
</dbReference>
<evidence type="ECO:0000313" key="2">
    <source>
        <dbReference type="Proteomes" id="UP000481030"/>
    </source>
</evidence>
<name>A0A6L3V8A2_9BACI</name>
<accession>A0A6L3V8A2</accession>
<proteinExistence type="predicted"/>
<keyword evidence="2" id="KW-1185">Reference proteome</keyword>
<reference evidence="1 2" key="1">
    <citation type="journal article" date="2016" name="Antonie Van Leeuwenhoek">
        <title>Bacillus depressus sp. nov., isolated from soil of a sunflower field.</title>
        <authorList>
            <person name="Wei X."/>
            <person name="Xin D."/>
            <person name="Xin Y."/>
            <person name="Zhang H."/>
            <person name="Wang T."/>
            <person name="Zhang J."/>
        </authorList>
    </citation>
    <scope>NUCLEOTIDE SEQUENCE [LARGE SCALE GENOMIC DNA]</scope>
    <source>
        <strain evidence="1 2">BZ1</strain>
    </source>
</reference>
<protein>
    <submittedName>
        <fullName evidence="1">Uncharacterized protein</fullName>
    </submittedName>
</protein>
<dbReference type="OrthoDB" id="2942189at2"/>
<dbReference type="RefSeq" id="WP_151535885.1">
    <property type="nucleotide sequence ID" value="NZ_WBOS01000008.1"/>
</dbReference>
<sequence>MMWFLIILCVSLLGIGVLIDWWNKKNGKGFDQEENQKHVSESERAYVESYMHNAKNDHSDGPF</sequence>
<organism evidence="1 2">
    <name type="scientific">Cytobacillus depressus</name>
    <dbReference type="NCBI Taxonomy" id="1602942"/>
    <lineage>
        <taxon>Bacteria</taxon>
        <taxon>Bacillati</taxon>
        <taxon>Bacillota</taxon>
        <taxon>Bacilli</taxon>
        <taxon>Bacillales</taxon>
        <taxon>Bacillaceae</taxon>
        <taxon>Cytobacillus</taxon>
    </lineage>
</organism>